<organism evidence="1 2">
    <name type="scientific">Melastoma candidum</name>
    <dbReference type="NCBI Taxonomy" id="119954"/>
    <lineage>
        <taxon>Eukaryota</taxon>
        <taxon>Viridiplantae</taxon>
        <taxon>Streptophyta</taxon>
        <taxon>Embryophyta</taxon>
        <taxon>Tracheophyta</taxon>
        <taxon>Spermatophyta</taxon>
        <taxon>Magnoliopsida</taxon>
        <taxon>eudicotyledons</taxon>
        <taxon>Gunneridae</taxon>
        <taxon>Pentapetalae</taxon>
        <taxon>rosids</taxon>
        <taxon>malvids</taxon>
        <taxon>Myrtales</taxon>
        <taxon>Melastomataceae</taxon>
        <taxon>Melastomatoideae</taxon>
        <taxon>Melastomateae</taxon>
        <taxon>Melastoma</taxon>
    </lineage>
</organism>
<keyword evidence="2" id="KW-1185">Reference proteome</keyword>
<name>A0ACB9SC67_9MYRT</name>
<proteinExistence type="predicted"/>
<accession>A0ACB9SC67</accession>
<protein>
    <submittedName>
        <fullName evidence="1">Uncharacterized protein</fullName>
    </submittedName>
</protein>
<comment type="caution">
    <text evidence="1">The sequence shown here is derived from an EMBL/GenBank/DDBJ whole genome shotgun (WGS) entry which is preliminary data.</text>
</comment>
<gene>
    <name evidence="1" type="ORF">MLD38_001083</name>
</gene>
<evidence type="ECO:0000313" key="2">
    <source>
        <dbReference type="Proteomes" id="UP001057402"/>
    </source>
</evidence>
<dbReference type="EMBL" id="CM042880">
    <property type="protein sequence ID" value="KAI4388784.1"/>
    <property type="molecule type" value="Genomic_DNA"/>
</dbReference>
<dbReference type="Proteomes" id="UP001057402">
    <property type="component" value="Chromosome 1"/>
</dbReference>
<sequence length="258" mass="29016">MGGATSSMATKFAFLPAPDGASGAEPLPSKGERTWRSSSSLPGKALRLWLCTRGIPWPVPPFLYSHGNAASPGQMYELFVEPNIHLRVNLMGSTSTRISTKFRLLTVRSSLYTRMAVISSHCNCDQALIIEILKSLTGNFPCRSRLLPRQATLGTLRREVRATLDTRWKPLRLGDVPPEFIRHLKKFVYTVEKSPSQRGNSRQRTDEFEHQQKSTDLLEASRKNTDRREKPRKSTEAREAQQSGNGERRQAGETEHVV</sequence>
<evidence type="ECO:0000313" key="1">
    <source>
        <dbReference type="EMBL" id="KAI4388784.1"/>
    </source>
</evidence>
<reference evidence="2" key="1">
    <citation type="journal article" date="2023" name="Front. Plant Sci.">
        <title>Chromosomal-level genome assembly of Melastoma candidum provides insights into trichome evolution.</title>
        <authorList>
            <person name="Zhong Y."/>
            <person name="Wu W."/>
            <person name="Sun C."/>
            <person name="Zou P."/>
            <person name="Liu Y."/>
            <person name="Dai S."/>
            <person name="Zhou R."/>
        </authorList>
    </citation>
    <scope>NUCLEOTIDE SEQUENCE [LARGE SCALE GENOMIC DNA]</scope>
</reference>